<proteinExistence type="predicted"/>
<dbReference type="AlphaFoldDB" id="A0A2P2JR50"/>
<accession>A0A2P2JR50</accession>
<dbReference type="EMBL" id="GGEC01015441">
    <property type="protein sequence ID" value="MBW95924.1"/>
    <property type="molecule type" value="Transcribed_RNA"/>
</dbReference>
<organism evidence="1">
    <name type="scientific">Rhizophora mucronata</name>
    <name type="common">Asiatic mangrove</name>
    <dbReference type="NCBI Taxonomy" id="61149"/>
    <lineage>
        <taxon>Eukaryota</taxon>
        <taxon>Viridiplantae</taxon>
        <taxon>Streptophyta</taxon>
        <taxon>Embryophyta</taxon>
        <taxon>Tracheophyta</taxon>
        <taxon>Spermatophyta</taxon>
        <taxon>Magnoliopsida</taxon>
        <taxon>eudicotyledons</taxon>
        <taxon>Gunneridae</taxon>
        <taxon>Pentapetalae</taxon>
        <taxon>rosids</taxon>
        <taxon>fabids</taxon>
        <taxon>Malpighiales</taxon>
        <taxon>Rhizophoraceae</taxon>
        <taxon>Rhizophora</taxon>
    </lineage>
</organism>
<sequence length="72" mass="8149">MNFFQESPCEDSSANGFFLPLFLKLDSIASFCIHVKGKPNLVQTKRSKLNCPAILLPMQGLNKYNDNRNSQE</sequence>
<reference evidence="1" key="1">
    <citation type="submission" date="2018-02" db="EMBL/GenBank/DDBJ databases">
        <title>Rhizophora mucronata_Transcriptome.</title>
        <authorList>
            <person name="Meera S.P."/>
            <person name="Sreeshan A."/>
            <person name="Augustine A."/>
        </authorList>
    </citation>
    <scope>NUCLEOTIDE SEQUENCE</scope>
    <source>
        <tissue evidence="1">Leaf</tissue>
    </source>
</reference>
<evidence type="ECO:0000313" key="1">
    <source>
        <dbReference type="EMBL" id="MBW95924.1"/>
    </source>
</evidence>
<name>A0A2P2JR50_RHIMU</name>
<protein>
    <submittedName>
        <fullName evidence="1">Uncharacterized protein</fullName>
    </submittedName>
</protein>